<organism evidence="6 7">
    <name type="scientific">Streptomyces durmitorensis</name>
    <dbReference type="NCBI Taxonomy" id="319947"/>
    <lineage>
        <taxon>Bacteria</taxon>
        <taxon>Bacillati</taxon>
        <taxon>Actinomycetota</taxon>
        <taxon>Actinomycetes</taxon>
        <taxon>Kitasatosporales</taxon>
        <taxon>Streptomycetaceae</taxon>
        <taxon>Streptomyces</taxon>
    </lineage>
</organism>
<evidence type="ECO:0000256" key="1">
    <source>
        <dbReference type="ARBA" id="ARBA00023015"/>
    </source>
</evidence>
<dbReference type="InterPro" id="IPR050707">
    <property type="entry name" value="HTH_MetabolicPath_Reg"/>
</dbReference>
<dbReference type="InterPro" id="IPR005471">
    <property type="entry name" value="Tscrpt_reg_IclR_N"/>
</dbReference>
<accession>A0ABY4PPR7</accession>
<dbReference type="PROSITE" id="PS51078">
    <property type="entry name" value="ICLR_ED"/>
    <property type="match status" value="1"/>
</dbReference>
<protein>
    <submittedName>
        <fullName evidence="6">Helix-turn-helix domain-containing protein</fullName>
    </submittedName>
</protein>
<evidence type="ECO:0000259" key="5">
    <source>
        <dbReference type="PROSITE" id="PS51078"/>
    </source>
</evidence>
<keyword evidence="2" id="KW-0238">DNA-binding</keyword>
<dbReference type="Pfam" id="PF09339">
    <property type="entry name" value="HTH_IclR"/>
    <property type="match status" value="1"/>
</dbReference>
<dbReference type="SUPFAM" id="SSF46785">
    <property type="entry name" value="Winged helix' DNA-binding domain"/>
    <property type="match status" value="1"/>
</dbReference>
<dbReference type="SUPFAM" id="SSF55781">
    <property type="entry name" value="GAF domain-like"/>
    <property type="match status" value="1"/>
</dbReference>
<dbReference type="InterPro" id="IPR029016">
    <property type="entry name" value="GAF-like_dom_sf"/>
</dbReference>
<dbReference type="Pfam" id="PF01614">
    <property type="entry name" value="IclR_C"/>
    <property type="match status" value="1"/>
</dbReference>
<evidence type="ECO:0000313" key="7">
    <source>
        <dbReference type="Proteomes" id="UP000829992"/>
    </source>
</evidence>
<dbReference type="Proteomes" id="UP000829992">
    <property type="component" value="Chromosome"/>
</dbReference>
<gene>
    <name evidence="6" type="ORF">M4V62_10010</name>
</gene>
<dbReference type="PROSITE" id="PS51077">
    <property type="entry name" value="HTH_ICLR"/>
    <property type="match status" value="1"/>
</dbReference>
<reference evidence="6 7" key="1">
    <citation type="submission" date="2022-05" db="EMBL/GenBank/DDBJ databases">
        <authorList>
            <person name="Zhou X."/>
            <person name="Li K."/>
            <person name="Man Y."/>
        </authorList>
    </citation>
    <scope>NUCLEOTIDE SEQUENCE [LARGE SCALE GENOMIC DNA]</scope>
    <source>
        <strain evidence="6 7">MS405</strain>
    </source>
</reference>
<dbReference type="EMBL" id="CP097289">
    <property type="protein sequence ID" value="UQT55400.1"/>
    <property type="molecule type" value="Genomic_DNA"/>
</dbReference>
<evidence type="ECO:0000259" key="4">
    <source>
        <dbReference type="PROSITE" id="PS51077"/>
    </source>
</evidence>
<name>A0ABY4PPR7_9ACTN</name>
<keyword evidence="7" id="KW-1185">Reference proteome</keyword>
<dbReference type="PANTHER" id="PTHR30136:SF35">
    <property type="entry name" value="HTH-TYPE TRANSCRIPTIONAL REGULATOR RV1719"/>
    <property type="match status" value="1"/>
</dbReference>
<feature type="domain" description="HTH iclR-type" evidence="4">
    <location>
        <begin position="9"/>
        <end position="71"/>
    </location>
</feature>
<proteinExistence type="predicted"/>
<dbReference type="InterPro" id="IPR036388">
    <property type="entry name" value="WH-like_DNA-bd_sf"/>
</dbReference>
<dbReference type="Gene3D" id="3.30.450.40">
    <property type="match status" value="1"/>
</dbReference>
<dbReference type="InterPro" id="IPR036390">
    <property type="entry name" value="WH_DNA-bd_sf"/>
</dbReference>
<evidence type="ECO:0000313" key="6">
    <source>
        <dbReference type="EMBL" id="UQT55400.1"/>
    </source>
</evidence>
<feature type="domain" description="IclR-ED" evidence="5">
    <location>
        <begin position="72"/>
        <end position="262"/>
    </location>
</feature>
<keyword evidence="3" id="KW-0804">Transcription</keyword>
<dbReference type="PANTHER" id="PTHR30136">
    <property type="entry name" value="HELIX-TURN-HELIX TRANSCRIPTIONAL REGULATOR, ICLR FAMILY"/>
    <property type="match status" value="1"/>
</dbReference>
<keyword evidence="1" id="KW-0805">Transcription regulation</keyword>
<dbReference type="RefSeq" id="WP_249586889.1">
    <property type="nucleotide sequence ID" value="NZ_BAAAQL010000008.1"/>
</dbReference>
<evidence type="ECO:0000256" key="2">
    <source>
        <dbReference type="ARBA" id="ARBA00023125"/>
    </source>
</evidence>
<sequence>MAKNGSQGSNHAVRVFRVQSAFTELEGQVHGPGELAEATGLDDSTVHRILQSGIRDGIFVREGRGLYRLGPGAARLGLKALTHAPNTDVTHEVLESLRKATDGGLVFLFGLAPFGGARKQCLDMAVGDSDLAELGISRRALLTVFQSLRTGACGRAILAHLPEVIQEGVLAEPPPVEAGPGVFRDEGALLASLKAVREQGVATDSEECAAGWNGLAAPVRWDGLIMGSVSVLKPKDAMPQWPVGVLMAMKEAADVFTETGGGAWSAQTPSSF</sequence>
<dbReference type="InterPro" id="IPR014757">
    <property type="entry name" value="Tscrpt_reg_IclR_C"/>
</dbReference>
<dbReference type="Gene3D" id="1.10.10.10">
    <property type="entry name" value="Winged helix-like DNA-binding domain superfamily/Winged helix DNA-binding domain"/>
    <property type="match status" value="1"/>
</dbReference>
<evidence type="ECO:0000256" key="3">
    <source>
        <dbReference type="ARBA" id="ARBA00023163"/>
    </source>
</evidence>